<evidence type="ECO:0000313" key="15">
    <source>
        <dbReference type="EMBL" id="CCU79933.1"/>
    </source>
</evidence>
<evidence type="ECO:0000256" key="5">
    <source>
        <dbReference type="ARBA" id="ARBA00023024"/>
    </source>
</evidence>
<dbReference type="InterPro" id="IPR036861">
    <property type="entry name" value="Endochitinase-like_sf"/>
</dbReference>
<proteinExistence type="predicted"/>
<dbReference type="EC" id="3.2.1.14" evidence="2"/>
<keyword evidence="4 10" id="KW-0378">Hydrolase</keyword>
<organism evidence="15 16">
    <name type="scientific">Blumeria graminis f. sp. hordei (strain DH14)</name>
    <name type="common">Barley powdery mildew</name>
    <name type="synonym">Oidium monilioides f. sp. hordei</name>
    <dbReference type="NCBI Taxonomy" id="546991"/>
    <lineage>
        <taxon>Eukaryota</taxon>
        <taxon>Fungi</taxon>
        <taxon>Dikarya</taxon>
        <taxon>Ascomycota</taxon>
        <taxon>Pezizomycotina</taxon>
        <taxon>Leotiomycetes</taxon>
        <taxon>Erysiphales</taxon>
        <taxon>Erysiphaceae</taxon>
        <taxon>Blumeria</taxon>
        <taxon>Blumeria hordei</taxon>
    </lineage>
</organism>
<keyword evidence="6" id="KW-0119">Carbohydrate metabolism</keyword>
<keyword evidence="3 9" id="KW-0147">Chitin-binding</keyword>
<evidence type="ECO:0000256" key="1">
    <source>
        <dbReference type="ARBA" id="ARBA00000822"/>
    </source>
</evidence>
<dbReference type="InterPro" id="IPR001002">
    <property type="entry name" value="Chitin-bd_1"/>
</dbReference>
<protein>
    <recommendedName>
        <fullName evidence="2">chitinase</fullName>
        <ecNumber evidence="2">3.2.1.14</ecNumber>
    </recommendedName>
</protein>
<keyword evidence="16" id="KW-1185">Reference proteome</keyword>
<evidence type="ECO:0000256" key="7">
    <source>
        <dbReference type="ARBA" id="ARBA00023295"/>
    </source>
</evidence>
<feature type="domain" description="GH18" evidence="14">
    <location>
        <begin position="20"/>
        <end position="431"/>
    </location>
</feature>
<feature type="compositionally biased region" description="Polar residues" evidence="11">
    <location>
        <begin position="493"/>
        <end position="513"/>
    </location>
</feature>
<name>N1JF73_BLUG1</name>
<evidence type="ECO:0000259" key="14">
    <source>
        <dbReference type="PROSITE" id="PS51910"/>
    </source>
</evidence>
<dbReference type="SUPFAM" id="SSF51445">
    <property type="entry name" value="(Trans)glycosidases"/>
    <property type="match status" value="1"/>
</dbReference>
<evidence type="ECO:0000256" key="4">
    <source>
        <dbReference type="ARBA" id="ARBA00022801"/>
    </source>
</evidence>
<dbReference type="InterPro" id="IPR001579">
    <property type="entry name" value="Glyco_hydro_18_chit_AS"/>
</dbReference>
<dbReference type="GO" id="GO:0006032">
    <property type="term" value="P:chitin catabolic process"/>
    <property type="evidence" value="ECO:0007669"/>
    <property type="project" value="UniProtKB-KW"/>
</dbReference>
<dbReference type="InterPro" id="IPR011583">
    <property type="entry name" value="Chitinase_II/V-like_cat"/>
</dbReference>
<feature type="region of interest" description="Disordered" evidence="11">
    <location>
        <begin position="432"/>
        <end position="534"/>
    </location>
</feature>
<keyword evidence="12" id="KW-0732">Signal</keyword>
<feature type="signal peptide" evidence="12">
    <location>
        <begin position="1"/>
        <end position="20"/>
    </location>
</feature>
<evidence type="ECO:0000313" key="16">
    <source>
        <dbReference type="Proteomes" id="UP000015441"/>
    </source>
</evidence>
<keyword evidence="7 10" id="KW-0326">Glycosidase</keyword>
<dbReference type="InterPro" id="IPR001223">
    <property type="entry name" value="Glyco_hydro18_cat"/>
</dbReference>
<accession>N1JF73</accession>
<comment type="catalytic activity">
    <reaction evidence="1">
        <text>Random endo-hydrolysis of N-acetyl-beta-D-glucosaminide (1-&gt;4)-beta-linkages in chitin and chitodextrins.</text>
        <dbReference type="EC" id="3.2.1.14"/>
    </reaction>
</comment>
<evidence type="ECO:0000256" key="3">
    <source>
        <dbReference type="ARBA" id="ARBA00022669"/>
    </source>
</evidence>
<dbReference type="PROSITE" id="PS51910">
    <property type="entry name" value="GH18_2"/>
    <property type="match status" value="1"/>
</dbReference>
<dbReference type="EMBL" id="CAUH01004520">
    <property type="protein sequence ID" value="CCU79933.1"/>
    <property type="molecule type" value="Genomic_DNA"/>
</dbReference>
<dbReference type="STRING" id="546991.N1JF73"/>
<evidence type="ECO:0000259" key="13">
    <source>
        <dbReference type="PROSITE" id="PS50941"/>
    </source>
</evidence>
<dbReference type="GO" id="GO:0005576">
    <property type="term" value="C:extracellular region"/>
    <property type="evidence" value="ECO:0007669"/>
    <property type="project" value="TreeGrafter"/>
</dbReference>
<dbReference type="AlphaFoldDB" id="N1JF73"/>
<comment type="caution">
    <text evidence="15">The sequence shown here is derived from an EMBL/GenBank/DDBJ whole genome shotgun (WGS) entry which is preliminary data.</text>
</comment>
<dbReference type="PANTHER" id="PTHR11177">
    <property type="entry name" value="CHITINASE"/>
    <property type="match status" value="1"/>
</dbReference>
<dbReference type="GO" id="GO:0008061">
    <property type="term" value="F:chitin binding"/>
    <property type="evidence" value="ECO:0007669"/>
    <property type="project" value="UniProtKB-UniRule"/>
</dbReference>
<evidence type="ECO:0000256" key="8">
    <source>
        <dbReference type="ARBA" id="ARBA00023326"/>
    </source>
</evidence>
<dbReference type="SMART" id="SM00636">
    <property type="entry name" value="Glyco_18"/>
    <property type="match status" value="1"/>
</dbReference>
<dbReference type="OrthoDB" id="73875at2759"/>
<evidence type="ECO:0000256" key="2">
    <source>
        <dbReference type="ARBA" id="ARBA00012729"/>
    </source>
</evidence>
<evidence type="ECO:0000256" key="11">
    <source>
        <dbReference type="SAM" id="MobiDB-lite"/>
    </source>
</evidence>
<dbReference type="SUPFAM" id="SSF57016">
    <property type="entry name" value="Plant lectins/antimicrobial peptides"/>
    <property type="match status" value="1"/>
</dbReference>
<feature type="domain" description="Chitin-binding type-1" evidence="13">
    <location>
        <begin position="304"/>
        <end position="352"/>
    </location>
</feature>
<evidence type="ECO:0000256" key="6">
    <source>
        <dbReference type="ARBA" id="ARBA00023277"/>
    </source>
</evidence>
<dbReference type="PROSITE" id="PS50941">
    <property type="entry name" value="CHIT_BIND_I_2"/>
    <property type="match status" value="1"/>
</dbReference>
<evidence type="ECO:0000256" key="12">
    <source>
        <dbReference type="SAM" id="SignalP"/>
    </source>
</evidence>
<dbReference type="InterPro" id="IPR017853">
    <property type="entry name" value="GH"/>
</dbReference>
<dbReference type="GO" id="GO:0008843">
    <property type="term" value="F:endochitinase activity"/>
    <property type="evidence" value="ECO:0007669"/>
    <property type="project" value="UniProtKB-EC"/>
</dbReference>
<dbReference type="CDD" id="cd00035">
    <property type="entry name" value="ChtBD1"/>
    <property type="match status" value="1"/>
</dbReference>
<dbReference type="InterPro" id="IPR050314">
    <property type="entry name" value="Glycosyl_Hydrlase_18"/>
</dbReference>
<dbReference type="Pfam" id="PF00704">
    <property type="entry name" value="Glyco_hydro_18"/>
    <property type="match status" value="1"/>
</dbReference>
<sequence length="606" mass="65985">MLPVHSFIFSILFYAASIQARYVFYYDQYHKNLPPITMTTGIDHVIVAFANSSLFTTSPAGEYVPFEDIPTLRTKFDPDVKVLIAIGGWGDTAGFSMGAATEESRKLYAKNIAAMLEKFGFDGVDIDWEYPGGNSSDYKQSPNEDKVSEIETYPLLLAEIRAAIGPKKLLTIATPGKVADLIAYTPEKAPSIWRSVDWVNLMSYDLFNRRDKTTKHHTDVKASLEIVDYYVNKLSLDPQKLNLGFPMYAKWATIDANQPCQNGLGCATVELERQDGSDTGLSGAITFEMENYAAPPTNMTESVDGACGPTVGTFCAAGNCCSAFGFCGDSPAHCDACLGPIFGSGCKTESMSGKFQNAMKNGVTDEEAGGVYYFDQPNNLFWTWDTPQIISRKFNDIVKPRNLGGVMAWSLGQDSFDFSHILALQKGVAEMKSMTPNPTRPTPPMPDPFQAPPPDQMTVPQLAPKIDPTTDRTELPPLDSVKTPSLPPLDSLKTPNLPSLDQENPQGSAQPIDSFQAPPINPTTAPENLPGLTFSVPQLPSLSLSGSVTFSKRSEDNPSLQSQAGFGSTNCDEKPSEGSTPLRRNQKRYAPTRLASGIDLQALNIL</sequence>
<gene>
    <name evidence="15" type="ORF">BGHDH14_bgh00122</name>
</gene>
<feature type="region of interest" description="Disordered" evidence="11">
    <location>
        <begin position="547"/>
        <end position="590"/>
    </location>
</feature>
<feature type="chain" id="PRO_5004107476" description="chitinase" evidence="12">
    <location>
        <begin position="21"/>
        <end position="606"/>
    </location>
</feature>
<feature type="compositionally biased region" description="Polar residues" evidence="11">
    <location>
        <begin position="547"/>
        <end position="570"/>
    </location>
</feature>
<feature type="disulfide bond" evidence="9">
    <location>
        <begin position="320"/>
        <end position="334"/>
    </location>
</feature>
<dbReference type="Proteomes" id="UP000015441">
    <property type="component" value="Unassembled WGS sequence"/>
</dbReference>
<feature type="compositionally biased region" description="Pro residues" evidence="11">
    <location>
        <begin position="438"/>
        <end position="455"/>
    </location>
</feature>
<evidence type="ECO:0000256" key="9">
    <source>
        <dbReference type="PROSITE-ProRule" id="PRU00261"/>
    </source>
</evidence>
<dbReference type="HOGENOM" id="CLU_031465_1_0_1"/>
<reference evidence="15 16" key="1">
    <citation type="journal article" date="2010" name="Science">
        <title>Genome expansion and gene loss in powdery mildew fungi reveal tradeoffs in extreme parasitism.</title>
        <authorList>
            <person name="Spanu P.D."/>
            <person name="Abbott J.C."/>
            <person name="Amselem J."/>
            <person name="Burgis T.A."/>
            <person name="Soanes D.M."/>
            <person name="Stueber K."/>
            <person name="Ver Loren van Themaat E."/>
            <person name="Brown J.K.M."/>
            <person name="Butcher S.A."/>
            <person name="Gurr S.J."/>
            <person name="Lebrun M.-H."/>
            <person name="Ridout C.J."/>
            <person name="Schulze-Lefert P."/>
            <person name="Talbot N.J."/>
            <person name="Ahmadinejad N."/>
            <person name="Ametz C."/>
            <person name="Barton G.R."/>
            <person name="Benjdia M."/>
            <person name="Bidzinski P."/>
            <person name="Bindschedler L.V."/>
            <person name="Both M."/>
            <person name="Brewer M.T."/>
            <person name="Cadle-Davidson L."/>
            <person name="Cadle-Davidson M.M."/>
            <person name="Collemare J."/>
            <person name="Cramer R."/>
            <person name="Frenkel O."/>
            <person name="Godfrey D."/>
            <person name="Harriman J."/>
            <person name="Hoede C."/>
            <person name="King B.C."/>
            <person name="Klages S."/>
            <person name="Kleemann J."/>
            <person name="Knoll D."/>
            <person name="Koti P.S."/>
            <person name="Kreplak J."/>
            <person name="Lopez-Ruiz F.J."/>
            <person name="Lu X."/>
            <person name="Maekawa T."/>
            <person name="Mahanil S."/>
            <person name="Micali C."/>
            <person name="Milgroom M.G."/>
            <person name="Montana G."/>
            <person name="Noir S."/>
            <person name="O'Connell R.J."/>
            <person name="Oberhaensli S."/>
            <person name="Parlange F."/>
            <person name="Pedersen C."/>
            <person name="Quesneville H."/>
            <person name="Reinhardt R."/>
            <person name="Rott M."/>
            <person name="Sacristan S."/>
            <person name="Schmidt S.M."/>
            <person name="Schoen M."/>
            <person name="Skamnioti P."/>
            <person name="Sommer H."/>
            <person name="Stephens A."/>
            <person name="Takahara H."/>
            <person name="Thordal-Christensen H."/>
            <person name="Vigouroux M."/>
            <person name="Wessling R."/>
            <person name="Wicker T."/>
            <person name="Panstruga R."/>
        </authorList>
    </citation>
    <scope>NUCLEOTIDE SEQUENCE [LARGE SCALE GENOMIC DNA]</scope>
    <source>
        <strain evidence="15">DH14</strain>
    </source>
</reference>
<feature type="disulfide bond" evidence="9">
    <location>
        <begin position="315"/>
        <end position="327"/>
    </location>
</feature>
<keyword evidence="8" id="KW-0624">Polysaccharide degradation</keyword>
<dbReference type="eggNOG" id="KOG2806">
    <property type="taxonomic scope" value="Eukaryota"/>
</dbReference>
<keyword evidence="5" id="KW-0146">Chitin degradation</keyword>
<dbReference type="Gene3D" id="3.30.60.10">
    <property type="entry name" value="Endochitinase-like"/>
    <property type="match status" value="1"/>
</dbReference>
<dbReference type="Gene3D" id="3.20.20.80">
    <property type="entry name" value="Glycosidases"/>
    <property type="match status" value="2"/>
</dbReference>
<dbReference type="InParanoid" id="N1JF73"/>
<comment type="caution">
    <text evidence="9">Lacks conserved residue(s) required for the propagation of feature annotation.</text>
</comment>
<keyword evidence="9" id="KW-1015">Disulfide bond</keyword>
<dbReference type="PANTHER" id="PTHR11177:SF337">
    <property type="entry name" value="CHITINASE"/>
    <property type="match status" value="1"/>
</dbReference>
<dbReference type="GO" id="GO:0000272">
    <property type="term" value="P:polysaccharide catabolic process"/>
    <property type="evidence" value="ECO:0007669"/>
    <property type="project" value="UniProtKB-KW"/>
</dbReference>
<evidence type="ECO:0000256" key="10">
    <source>
        <dbReference type="RuleBase" id="RU000489"/>
    </source>
</evidence>
<dbReference type="PROSITE" id="PS01095">
    <property type="entry name" value="GH18_1"/>
    <property type="match status" value="1"/>
</dbReference>